<dbReference type="EMBL" id="CP144061">
    <property type="protein sequence ID" value="WWD21815.1"/>
    <property type="molecule type" value="Genomic_DNA"/>
</dbReference>
<dbReference type="PANTHER" id="PTHR48079">
    <property type="entry name" value="PROTEIN YEEZ"/>
    <property type="match status" value="1"/>
</dbReference>
<dbReference type="GeneID" id="43592038"/>
<dbReference type="GO" id="GO:0005737">
    <property type="term" value="C:cytoplasm"/>
    <property type="evidence" value="ECO:0007669"/>
    <property type="project" value="TreeGrafter"/>
</dbReference>
<evidence type="ECO:0000313" key="1">
    <source>
        <dbReference type="EMBL" id="WWD21815.1"/>
    </source>
</evidence>
<dbReference type="Gene3D" id="3.40.50.720">
    <property type="entry name" value="NAD(P)-binding Rossmann-like Domain"/>
    <property type="match status" value="1"/>
</dbReference>
<dbReference type="AlphaFoldDB" id="A0AAJ8MY70"/>
<protein>
    <recommendedName>
        <fullName evidence="3">NAD-dependent epimerase/dehydratase domain-containing protein</fullName>
    </recommendedName>
</protein>
<reference evidence="1" key="1">
    <citation type="submission" date="2017-08" db="EMBL/GenBank/DDBJ databases">
        <authorList>
            <person name="Cuomo C."/>
            <person name="Billmyre B."/>
            <person name="Heitman J."/>
        </authorList>
    </citation>
    <scope>NUCLEOTIDE SEQUENCE</scope>
    <source>
        <strain evidence="1">CBS 12478</strain>
    </source>
</reference>
<dbReference type="KEGG" id="ksn:43592038"/>
<sequence>MATVNVLFDGVSGYMGGTVLYKFKNEQSTRYQSVKLFALVRDANKAEKAEHYGATPLIGSLDDEEAIYQMITSNNITTILHMADTTNWVRQSYLIKALAAVKSDVQKHYVSVAGADSFGPATGWPRKDAVSDLEDCYQQEVDCAVSYERRTVDMNIHNTAEAAGIKSYIVFAPCVYGLGSGFGHVTSIQVPGLIRAAAKDRAAHYTLPGTDAGGYYFAESGFASWQQMTQTVAKFMYKRGLVDSAEATPWPGLPDKSIAAQSLNCTPGYVSHIFGGLVRLNAQRGATIGWKPKYDESYFFEQFDNEIDPLQEKNFAFEAKKILKHDEIHGEGKH</sequence>
<dbReference type="InterPro" id="IPR051783">
    <property type="entry name" value="NAD(P)-dependent_oxidoreduct"/>
</dbReference>
<dbReference type="RefSeq" id="XP_065823888.1">
    <property type="nucleotide sequence ID" value="XM_065967816.1"/>
</dbReference>
<keyword evidence="2" id="KW-1185">Reference proteome</keyword>
<reference evidence="1" key="2">
    <citation type="submission" date="2024-01" db="EMBL/GenBank/DDBJ databases">
        <title>Comparative genomics of Cryptococcus and Kwoniella reveals pathogenesis evolution and contrasting modes of karyotype evolution via chromosome fusion or intercentromeric recombination.</title>
        <authorList>
            <person name="Coelho M.A."/>
            <person name="David-Palma M."/>
            <person name="Shea T."/>
            <person name="Bowers K."/>
            <person name="McGinley-Smith S."/>
            <person name="Mohammad A.W."/>
            <person name="Gnirke A."/>
            <person name="Yurkov A.M."/>
            <person name="Nowrousian M."/>
            <person name="Sun S."/>
            <person name="Cuomo C.A."/>
            <person name="Heitman J."/>
        </authorList>
    </citation>
    <scope>NUCLEOTIDE SEQUENCE</scope>
    <source>
        <strain evidence="1">CBS 12478</strain>
    </source>
</reference>
<dbReference type="GO" id="GO:0004029">
    <property type="term" value="F:aldehyde dehydrogenase (NAD+) activity"/>
    <property type="evidence" value="ECO:0007669"/>
    <property type="project" value="TreeGrafter"/>
</dbReference>
<evidence type="ECO:0008006" key="3">
    <source>
        <dbReference type="Google" id="ProtNLM"/>
    </source>
</evidence>
<dbReference type="SUPFAM" id="SSF51735">
    <property type="entry name" value="NAD(P)-binding Rossmann-fold domains"/>
    <property type="match status" value="1"/>
</dbReference>
<gene>
    <name evidence="1" type="ORF">CI109_106303</name>
</gene>
<dbReference type="PANTHER" id="PTHR48079:SF6">
    <property type="entry name" value="NAD(P)-BINDING DOMAIN-CONTAINING PROTEIN-RELATED"/>
    <property type="match status" value="1"/>
</dbReference>
<evidence type="ECO:0000313" key="2">
    <source>
        <dbReference type="Proteomes" id="UP000322225"/>
    </source>
</evidence>
<proteinExistence type="predicted"/>
<organism evidence="1 2">
    <name type="scientific">Kwoniella shandongensis</name>
    <dbReference type="NCBI Taxonomy" id="1734106"/>
    <lineage>
        <taxon>Eukaryota</taxon>
        <taxon>Fungi</taxon>
        <taxon>Dikarya</taxon>
        <taxon>Basidiomycota</taxon>
        <taxon>Agaricomycotina</taxon>
        <taxon>Tremellomycetes</taxon>
        <taxon>Tremellales</taxon>
        <taxon>Cryptococcaceae</taxon>
        <taxon>Kwoniella</taxon>
    </lineage>
</organism>
<dbReference type="InterPro" id="IPR036291">
    <property type="entry name" value="NAD(P)-bd_dom_sf"/>
</dbReference>
<dbReference type="Proteomes" id="UP000322225">
    <property type="component" value="Chromosome 11"/>
</dbReference>
<name>A0AAJ8MY70_9TREE</name>
<accession>A0AAJ8MY70</accession>